<evidence type="ECO:0000313" key="2">
    <source>
        <dbReference type="Proteomes" id="UP000634136"/>
    </source>
</evidence>
<comment type="caution">
    <text evidence="1">The sequence shown here is derived from an EMBL/GenBank/DDBJ whole genome shotgun (WGS) entry which is preliminary data.</text>
</comment>
<sequence>MEGESNQSLRVAFVNSSGINGQMGLMIKWKVCEVLSKHILNQKSRTNLNRIPEVQVKRFDAQVSQTDRFAMLLGIQVDLMLEWTHDRLEGELNRSLRVALGNPIEFIAGIGFVISFKLNLKRNQEVQVKCVVAQVSQIDRASRCIRES</sequence>
<evidence type="ECO:0000313" key="1">
    <source>
        <dbReference type="EMBL" id="KAF7832168.1"/>
    </source>
</evidence>
<dbReference type="AlphaFoldDB" id="A0A834WTQ7"/>
<reference evidence="1" key="1">
    <citation type="submission" date="2020-09" db="EMBL/GenBank/DDBJ databases">
        <title>Genome-Enabled Discovery of Anthraquinone Biosynthesis in Senna tora.</title>
        <authorList>
            <person name="Kang S.-H."/>
            <person name="Pandey R.P."/>
            <person name="Lee C.-M."/>
            <person name="Sim J.-S."/>
            <person name="Jeong J.-T."/>
            <person name="Choi B.-S."/>
            <person name="Jung M."/>
            <person name="Ginzburg D."/>
            <person name="Zhao K."/>
            <person name="Won S.Y."/>
            <person name="Oh T.-J."/>
            <person name="Yu Y."/>
            <person name="Kim N.-H."/>
            <person name="Lee O.R."/>
            <person name="Lee T.-H."/>
            <person name="Bashyal P."/>
            <person name="Kim T.-S."/>
            <person name="Lee W.-H."/>
            <person name="Kawkins C."/>
            <person name="Kim C.-K."/>
            <person name="Kim J.S."/>
            <person name="Ahn B.O."/>
            <person name="Rhee S.Y."/>
            <person name="Sohng J.K."/>
        </authorList>
    </citation>
    <scope>NUCLEOTIDE SEQUENCE</scope>
    <source>
        <tissue evidence="1">Leaf</tissue>
    </source>
</reference>
<dbReference type="Proteomes" id="UP000634136">
    <property type="component" value="Unassembled WGS sequence"/>
</dbReference>
<gene>
    <name evidence="1" type="ORF">G2W53_014501</name>
</gene>
<keyword evidence="2" id="KW-1185">Reference proteome</keyword>
<dbReference type="EMBL" id="JAAIUW010000005">
    <property type="protein sequence ID" value="KAF7832168.1"/>
    <property type="molecule type" value="Genomic_DNA"/>
</dbReference>
<name>A0A834WTQ7_9FABA</name>
<protein>
    <submittedName>
        <fullName evidence="1">Uncharacterized protein</fullName>
    </submittedName>
</protein>
<proteinExistence type="predicted"/>
<accession>A0A834WTQ7</accession>
<organism evidence="1 2">
    <name type="scientific">Senna tora</name>
    <dbReference type="NCBI Taxonomy" id="362788"/>
    <lineage>
        <taxon>Eukaryota</taxon>
        <taxon>Viridiplantae</taxon>
        <taxon>Streptophyta</taxon>
        <taxon>Embryophyta</taxon>
        <taxon>Tracheophyta</taxon>
        <taxon>Spermatophyta</taxon>
        <taxon>Magnoliopsida</taxon>
        <taxon>eudicotyledons</taxon>
        <taxon>Gunneridae</taxon>
        <taxon>Pentapetalae</taxon>
        <taxon>rosids</taxon>
        <taxon>fabids</taxon>
        <taxon>Fabales</taxon>
        <taxon>Fabaceae</taxon>
        <taxon>Caesalpinioideae</taxon>
        <taxon>Cassia clade</taxon>
        <taxon>Senna</taxon>
    </lineage>
</organism>